<keyword evidence="9" id="KW-0482">Metalloprotease</keyword>
<evidence type="ECO:0000256" key="4">
    <source>
        <dbReference type="ARBA" id="ARBA00022670"/>
    </source>
</evidence>
<evidence type="ECO:0000313" key="13">
    <source>
        <dbReference type="EMBL" id="PIS23281.1"/>
    </source>
</evidence>
<sequence length="383" mass="41292">MPILALLIFILILSILVMIHELGHFLVAKKSGIAVEEFGYGIPPKIFGKKIGGTIYSINLFPFGGFVRVQGEDFSDPGQKTAGNFAFKPPYIRMLVLIAGIFMNVVFGSLLFFVVLASRNFVSAPLMTMGDENYHFPFGKQTKIETVITFVAEGSPAKTAGFDFGDYITGAGLINSNEARITSVSDLQTYVGSKGGQNIIFEVKNMQTDKIQQITATPKYDDALQRSAIGVGLGSAFTLSYTAPLEKPVSGLLHGVNVTLYSMNILGQLINTSVSKKSLGPVSEGFSGPVGIFGVVAGVINAGGDSVVLTLMDITALLSFSLAFFNILPLPALDGGRVVFVLYEIVFKKRPNPRLESLSHSFGLAVLLLLMFLVTFKDIFKPF</sequence>
<gene>
    <name evidence="13" type="ORF">COT49_00930</name>
</gene>
<dbReference type="InterPro" id="IPR036034">
    <property type="entry name" value="PDZ_sf"/>
</dbReference>
<proteinExistence type="inferred from homology"/>
<reference evidence="14" key="1">
    <citation type="submission" date="2017-09" db="EMBL/GenBank/DDBJ databases">
        <title>Depth-based differentiation of microbial function through sediment-hosted aquifers and enrichment of novel symbionts in the deep terrestrial subsurface.</title>
        <authorList>
            <person name="Probst A.J."/>
            <person name="Ladd B."/>
            <person name="Jarett J.K."/>
            <person name="Geller-Mcgrath D.E."/>
            <person name="Sieber C.M.K."/>
            <person name="Emerson J.B."/>
            <person name="Anantharaman K."/>
            <person name="Thomas B.C."/>
            <person name="Malmstrom R."/>
            <person name="Stieglmeier M."/>
            <person name="Klingl A."/>
            <person name="Woyke T."/>
            <person name="Ryan C.M."/>
            <person name="Banfield J.F."/>
        </authorList>
    </citation>
    <scope>NUCLEOTIDE SEQUENCE [LARGE SCALE GENOMIC DNA]</scope>
</reference>
<evidence type="ECO:0000313" key="14">
    <source>
        <dbReference type="Proteomes" id="UP000230340"/>
    </source>
</evidence>
<evidence type="ECO:0000256" key="1">
    <source>
        <dbReference type="ARBA" id="ARBA00001947"/>
    </source>
</evidence>
<dbReference type="InterPro" id="IPR008915">
    <property type="entry name" value="Peptidase_M50"/>
</dbReference>
<evidence type="ECO:0000256" key="6">
    <source>
        <dbReference type="ARBA" id="ARBA00022801"/>
    </source>
</evidence>
<evidence type="ECO:0000256" key="8">
    <source>
        <dbReference type="ARBA" id="ARBA00022989"/>
    </source>
</evidence>
<dbReference type="Pfam" id="PF02163">
    <property type="entry name" value="Peptidase_M50"/>
    <property type="match status" value="1"/>
</dbReference>
<evidence type="ECO:0000256" key="7">
    <source>
        <dbReference type="ARBA" id="ARBA00022833"/>
    </source>
</evidence>
<evidence type="ECO:0000256" key="5">
    <source>
        <dbReference type="ARBA" id="ARBA00022692"/>
    </source>
</evidence>
<evidence type="ECO:0000256" key="11">
    <source>
        <dbReference type="SAM" id="Phobius"/>
    </source>
</evidence>
<keyword evidence="10 11" id="KW-0472">Membrane</keyword>
<dbReference type="Gene3D" id="2.30.42.10">
    <property type="match status" value="1"/>
</dbReference>
<dbReference type="PANTHER" id="PTHR42837:SF2">
    <property type="entry name" value="MEMBRANE METALLOPROTEASE ARASP2, CHLOROPLASTIC-RELATED"/>
    <property type="match status" value="1"/>
</dbReference>
<evidence type="ECO:0000259" key="12">
    <source>
        <dbReference type="Pfam" id="PF02163"/>
    </source>
</evidence>
<dbReference type="EMBL" id="PEYT01000005">
    <property type="protein sequence ID" value="PIS23281.1"/>
    <property type="molecule type" value="Genomic_DNA"/>
</dbReference>
<feature type="transmembrane region" description="Helical" evidence="11">
    <location>
        <begin position="307"/>
        <end position="328"/>
    </location>
</feature>
<evidence type="ECO:0000256" key="9">
    <source>
        <dbReference type="ARBA" id="ARBA00023049"/>
    </source>
</evidence>
<comment type="caution">
    <text evidence="13">The sequence shown here is derived from an EMBL/GenBank/DDBJ whole genome shotgun (WGS) entry which is preliminary data.</text>
</comment>
<keyword evidence="6" id="KW-0378">Hydrolase</keyword>
<dbReference type="Proteomes" id="UP000230340">
    <property type="component" value="Unassembled WGS sequence"/>
</dbReference>
<comment type="similarity">
    <text evidence="3">Belongs to the peptidase M50B family.</text>
</comment>
<dbReference type="SUPFAM" id="SSF50156">
    <property type="entry name" value="PDZ domain-like"/>
    <property type="match status" value="1"/>
</dbReference>
<dbReference type="CDD" id="cd06163">
    <property type="entry name" value="S2P-M50_PDZ_RseP-like"/>
    <property type="match status" value="1"/>
</dbReference>
<name>A0A2H0XEJ4_UNCKA</name>
<feature type="transmembrane region" description="Helical" evidence="11">
    <location>
        <begin position="358"/>
        <end position="376"/>
    </location>
</feature>
<keyword evidence="8 11" id="KW-1133">Transmembrane helix</keyword>
<dbReference type="PANTHER" id="PTHR42837">
    <property type="entry name" value="REGULATOR OF SIGMA-E PROTEASE RSEP"/>
    <property type="match status" value="1"/>
</dbReference>
<feature type="transmembrane region" description="Helical" evidence="11">
    <location>
        <begin position="91"/>
        <end position="117"/>
    </location>
</feature>
<dbReference type="GO" id="GO:0004222">
    <property type="term" value="F:metalloendopeptidase activity"/>
    <property type="evidence" value="ECO:0007669"/>
    <property type="project" value="InterPro"/>
</dbReference>
<evidence type="ECO:0000256" key="3">
    <source>
        <dbReference type="ARBA" id="ARBA00007931"/>
    </source>
</evidence>
<protein>
    <recommendedName>
        <fullName evidence="12">Peptidase M50 domain-containing protein</fullName>
    </recommendedName>
</protein>
<dbReference type="InterPro" id="IPR004387">
    <property type="entry name" value="Pept_M50_Zn"/>
</dbReference>
<dbReference type="GO" id="GO:0006508">
    <property type="term" value="P:proteolysis"/>
    <property type="evidence" value="ECO:0007669"/>
    <property type="project" value="UniProtKB-KW"/>
</dbReference>
<keyword evidence="5 11" id="KW-0812">Transmembrane</keyword>
<dbReference type="AlphaFoldDB" id="A0A2H0XEJ4"/>
<dbReference type="GO" id="GO:0016020">
    <property type="term" value="C:membrane"/>
    <property type="evidence" value="ECO:0007669"/>
    <property type="project" value="UniProtKB-SubCell"/>
</dbReference>
<feature type="domain" description="Peptidase M50" evidence="12">
    <location>
        <begin position="9"/>
        <end position="370"/>
    </location>
</feature>
<keyword evidence="7" id="KW-0862">Zinc</keyword>
<evidence type="ECO:0000256" key="2">
    <source>
        <dbReference type="ARBA" id="ARBA00004141"/>
    </source>
</evidence>
<accession>A0A2H0XEJ4</accession>
<evidence type="ECO:0000256" key="10">
    <source>
        <dbReference type="ARBA" id="ARBA00023136"/>
    </source>
</evidence>
<organism evidence="13 14">
    <name type="scientific">candidate division WWE3 bacterium CG08_land_8_20_14_0_20_40_13</name>
    <dbReference type="NCBI Taxonomy" id="1975084"/>
    <lineage>
        <taxon>Bacteria</taxon>
        <taxon>Katanobacteria</taxon>
    </lineage>
</organism>
<keyword evidence="4" id="KW-0645">Protease</keyword>
<comment type="subcellular location">
    <subcellularLocation>
        <location evidence="2">Membrane</location>
        <topology evidence="2">Multi-pass membrane protein</topology>
    </subcellularLocation>
</comment>
<comment type="cofactor">
    <cofactor evidence="1">
        <name>Zn(2+)</name>
        <dbReference type="ChEBI" id="CHEBI:29105"/>
    </cofactor>
</comment>